<dbReference type="Pfam" id="PF04085">
    <property type="entry name" value="MreC"/>
    <property type="match status" value="1"/>
</dbReference>
<reference evidence="7 8" key="1">
    <citation type="journal article" date="2016" name="Nat. Commun.">
        <title>Thousands of microbial genomes shed light on interconnected biogeochemical processes in an aquifer system.</title>
        <authorList>
            <person name="Anantharaman K."/>
            <person name="Brown C.T."/>
            <person name="Hug L.A."/>
            <person name="Sharon I."/>
            <person name="Castelle C.J."/>
            <person name="Probst A.J."/>
            <person name="Thomas B.C."/>
            <person name="Singh A."/>
            <person name="Wilkins M.J."/>
            <person name="Karaoz U."/>
            <person name="Brodie E.L."/>
            <person name="Williams K.H."/>
            <person name="Hubbard S.S."/>
            <person name="Banfield J.F."/>
        </authorList>
    </citation>
    <scope>NUCLEOTIDE SEQUENCE [LARGE SCALE GENOMIC DNA]</scope>
</reference>
<dbReference type="InterPro" id="IPR007221">
    <property type="entry name" value="MreC"/>
</dbReference>
<evidence type="ECO:0000256" key="5">
    <source>
        <dbReference type="SAM" id="Phobius"/>
    </source>
</evidence>
<dbReference type="EMBL" id="MHBW01000030">
    <property type="protein sequence ID" value="OGY08209.1"/>
    <property type="molecule type" value="Genomic_DNA"/>
</dbReference>
<dbReference type="Proteomes" id="UP000177967">
    <property type="component" value="Unassembled WGS sequence"/>
</dbReference>
<keyword evidence="5" id="KW-0812">Transmembrane</keyword>
<keyword evidence="3" id="KW-0133">Cell shape</keyword>
<evidence type="ECO:0000256" key="2">
    <source>
        <dbReference type="ARBA" id="ARBA00013855"/>
    </source>
</evidence>
<dbReference type="Gene3D" id="2.40.10.340">
    <property type="entry name" value="Rod shape-determining protein MreC, domain 1"/>
    <property type="match status" value="1"/>
</dbReference>
<dbReference type="GO" id="GO:0008360">
    <property type="term" value="P:regulation of cell shape"/>
    <property type="evidence" value="ECO:0007669"/>
    <property type="project" value="UniProtKB-KW"/>
</dbReference>
<gene>
    <name evidence="7" type="ORF">A2782_00315</name>
</gene>
<dbReference type="Gene3D" id="2.40.10.350">
    <property type="entry name" value="Rod shape-determining protein MreC, domain 2"/>
    <property type="match status" value="1"/>
</dbReference>
<dbReference type="InterPro" id="IPR042175">
    <property type="entry name" value="Cell/Rod_MreC_2"/>
</dbReference>
<evidence type="ECO:0000259" key="6">
    <source>
        <dbReference type="Pfam" id="PF04085"/>
    </source>
</evidence>
<name>A0A1G1UYI9_9BACT</name>
<sequence>MRPGAKSNFIPIVLYFALGGLLFFLDSSGFLQPLHDFAQIFTVPVESRLFEGRKATLGKLGKFENLGVDKDKKIQELEEKNASLSSKIAQIDSLQTENEHMRNLLGSSLPGTWSFTPAKLVSVEVDNLNILIRAGDVMGKPAIWVEKPESGKTNYGIFLGHVRKVLGQKAEILLPTSSSSKITVNVKDKDSGQKQAMGIAEGRGGRMVLGQVLTGETLKSGDLVVTAGDENIPPDLLVGYIDKILGVEKGTFAQSEIQRPVEYEKLGEVFIVIKF</sequence>
<feature type="domain" description="Rod shape-determining protein MreC beta-barrel core" evidence="6">
    <location>
        <begin position="158"/>
        <end position="272"/>
    </location>
</feature>
<dbReference type="PANTHER" id="PTHR34138">
    <property type="entry name" value="CELL SHAPE-DETERMINING PROTEIN MREC"/>
    <property type="match status" value="1"/>
</dbReference>
<dbReference type="GO" id="GO:0005886">
    <property type="term" value="C:plasma membrane"/>
    <property type="evidence" value="ECO:0007669"/>
    <property type="project" value="TreeGrafter"/>
</dbReference>
<evidence type="ECO:0000313" key="8">
    <source>
        <dbReference type="Proteomes" id="UP000177967"/>
    </source>
</evidence>
<feature type="transmembrane region" description="Helical" evidence="5">
    <location>
        <begin position="12"/>
        <end position="31"/>
    </location>
</feature>
<dbReference type="STRING" id="1797513.A2782_00315"/>
<comment type="caution">
    <text evidence="7">The sequence shown here is derived from an EMBL/GenBank/DDBJ whole genome shotgun (WGS) entry which is preliminary data.</text>
</comment>
<organism evidence="7 8">
    <name type="scientific">Candidatus Blackburnbacteria bacterium RIFCSPHIGHO2_01_FULL_43_15b</name>
    <dbReference type="NCBI Taxonomy" id="1797513"/>
    <lineage>
        <taxon>Bacteria</taxon>
        <taxon>Candidatus Blackburniibacteriota</taxon>
    </lineage>
</organism>
<dbReference type="AlphaFoldDB" id="A0A1G1UYI9"/>
<dbReference type="PANTHER" id="PTHR34138:SF1">
    <property type="entry name" value="CELL SHAPE-DETERMINING PROTEIN MREC"/>
    <property type="match status" value="1"/>
</dbReference>
<dbReference type="InterPro" id="IPR042177">
    <property type="entry name" value="Cell/Rod_1"/>
</dbReference>
<evidence type="ECO:0000256" key="4">
    <source>
        <dbReference type="ARBA" id="ARBA00032089"/>
    </source>
</evidence>
<proteinExistence type="inferred from homology"/>
<evidence type="ECO:0000256" key="1">
    <source>
        <dbReference type="ARBA" id="ARBA00009369"/>
    </source>
</evidence>
<dbReference type="InterPro" id="IPR055342">
    <property type="entry name" value="MreC_beta-barrel_core"/>
</dbReference>
<evidence type="ECO:0000256" key="3">
    <source>
        <dbReference type="ARBA" id="ARBA00022960"/>
    </source>
</evidence>
<keyword evidence="5" id="KW-1133">Transmembrane helix</keyword>
<keyword evidence="5" id="KW-0472">Membrane</keyword>
<protein>
    <recommendedName>
        <fullName evidence="2">Cell shape-determining protein MreC</fullName>
    </recommendedName>
    <alternativeName>
        <fullName evidence="4">Cell shape protein MreC</fullName>
    </alternativeName>
</protein>
<evidence type="ECO:0000313" key="7">
    <source>
        <dbReference type="EMBL" id="OGY08209.1"/>
    </source>
</evidence>
<accession>A0A1G1UYI9</accession>
<comment type="similarity">
    <text evidence="1">Belongs to the MreC family.</text>
</comment>